<evidence type="ECO:0000256" key="1">
    <source>
        <dbReference type="SAM" id="SignalP"/>
    </source>
</evidence>
<sequence>MSRSIPNGIVSATLARPVLLALKMFVKASGSPSASDNKVELTSLQHPWRGGTSGKRTCIRIEQFALLEKVNMIAADVQEAALSSGKASNFMRATSLCVWKSTPHCIFIYTRK</sequence>
<reference evidence="2" key="1">
    <citation type="submission" date="2018-10" db="EMBL/GenBank/DDBJ databases">
        <title>Effector identification in a new, highly contiguous assembly of the strawberry crown rot pathogen Phytophthora cactorum.</title>
        <authorList>
            <person name="Armitage A.D."/>
            <person name="Nellist C.F."/>
            <person name="Bates H."/>
            <person name="Vickerstaff R.J."/>
            <person name="Harrison R.J."/>
        </authorList>
    </citation>
    <scope>NUCLEOTIDE SEQUENCE</scope>
    <source>
        <strain evidence="2">15-7</strain>
    </source>
</reference>
<dbReference type="AlphaFoldDB" id="A0A8T0Y8F9"/>
<evidence type="ECO:0000313" key="2">
    <source>
        <dbReference type="EMBL" id="KAG2844179.1"/>
    </source>
</evidence>
<gene>
    <name evidence="2" type="ORF">PC113_g18449</name>
</gene>
<feature type="chain" id="PRO_5035810202" evidence="1">
    <location>
        <begin position="29"/>
        <end position="112"/>
    </location>
</feature>
<name>A0A8T0Y8F9_9STRA</name>
<comment type="caution">
    <text evidence="2">The sequence shown here is derived from an EMBL/GenBank/DDBJ whole genome shotgun (WGS) entry which is preliminary data.</text>
</comment>
<feature type="signal peptide" evidence="1">
    <location>
        <begin position="1"/>
        <end position="28"/>
    </location>
</feature>
<protein>
    <submittedName>
        <fullName evidence="2">Uncharacterized protein</fullName>
    </submittedName>
</protein>
<organism evidence="2 3">
    <name type="scientific">Phytophthora cactorum</name>
    <dbReference type="NCBI Taxonomy" id="29920"/>
    <lineage>
        <taxon>Eukaryota</taxon>
        <taxon>Sar</taxon>
        <taxon>Stramenopiles</taxon>
        <taxon>Oomycota</taxon>
        <taxon>Peronosporomycetes</taxon>
        <taxon>Peronosporales</taxon>
        <taxon>Peronosporaceae</taxon>
        <taxon>Phytophthora</taxon>
    </lineage>
</organism>
<keyword evidence="1" id="KW-0732">Signal</keyword>
<proteinExistence type="predicted"/>
<dbReference type="Proteomes" id="UP000735874">
    <property type="component" value="Unassembled WGS sequence"/>
</dbReference>
<dbReference type="EMBL" id="RCMG01000867">
    <property type="protein sequence ID" value="KAG2844179.1"/>
    <property type="molecule type" value="Genomic_DNA"/>
</dbReference>
<evidence type="ECO:0000313" key="3">
    <source>
        <dbReference type="Proteomes" id="UP000735874"/>
    </source>
</evidence>
<accession>A0A8T0Y8F9</accession>